<feature type="domain" description="DUF4352" evidence="4">
    <location>
        <begin position="133"/>
        <end position="237"/>
    </location>
</feature>
<comment type="caution">
    <text evidence="5">The sequence shown here is derived from an EMBL/GenBank/DDBJ whole genome shotgun (WGS) entry which is preliminary data.</text>
</comment>
<feature type="compositionally biased region" description="Low complexity" evidence="2">
    <location>
        <begin position="1"/>
        <end position="13"/>
    </location>
</feature>
<keyword evidence="6" id="KW-1185">Reference proteome</keyword>
<feature type="region of interest" description="Disordered" evidence="2">
    <location>
        <begin position="1"/>
        <end position="25"/>
    </location>
</feature>
<organism evidence="5 6">
    <name type="scientific">Nonomuraea longicatena</name>
    <dbReference type="NCBI Taxonomy" id="83682"/>
    <lineage>
        <taxon>Bacteria</taxon>
        <taxon>Bacillati</taxon>
        <taxon>Actinomycetota</taxon>
        <taxon>Actinomycetes</taxon>
        <taxon>Streptosporangiales</taxon>
        <taxon>Streptosporangiaceae</taxon>
        <taxon>Nonomuraea</taxon>
    </lineage>
</organism>
<accession>A0ABN1NU28</accession>
<protein>
    <recommendedName>
        <fullName evidence="4">DUF4352 domain-containing protein</fullName>
    </recommendedName>
</protein>
<evidence type="ECO:0000259" key="4">
    <source>
        <dbReference type="Pfam" id="PF11611"/>
    </source>
</evidence>
<name>A0ABN1NU28_9ACTN</name>
<dbReference type="Gene3D" id="2.60.40.1240">
    <property type="match status" value="1"/>
</dbReference>
<dbReference type="RefSeq" id="WP_343948647.1">
    <property type="nucleotide sequence ID" value="NZ_BAAAHQ010000004.1"/>
</dbReference>
<dbReference type="Proteomes" id="UP001501578">
    <property type="component" value="Unassembled WGS sequence"/>
</dbReference>
<sequence length="252" mass="26167">MSYQQPSHGQQPYGPGPGYGAPTPPRQRNNLTLILVLAIGLPLLLLGGCATLLISVGNSTDGQERDSLTTQANPTNDDPAAQAQPSDGPAADQPVQSTTPVTSAPPAVEQQGSKPAKVGESITLQGTDPGLKVTVTLIQVFSPATPSSDFLKPKSGFRYVAVQVTLANQGQAVYNGAPGSGAYLIDTEGQQYRDTYGEVREGPGFPGLVTMNAGDNRKGVIVFEIPESARPAKFQFGLNSGFASQTGGWTLG</sequence>
<feature type="transmembrane region" description="Helical" evidence="3">
    <location>
        <begin position="31"/>
        <end position="56"/>
    </location>
</feature>
<evidence type="ECO:0000313" key="6">
    <source>
        <dbReference type="Proteomes" id="UP001501578"/>
    </source>
</evidence>
<feature type="region of interest" description="Disordered" evidence="2">
    <location>
        <begin position="60"/>
        <end position="125"/>
    </location>
</feature>
<dbReference type="InterPro" id="IPR029050">
    <property type="entry name" value="Immunoprotect_excell_Ig-like"/>
</dbReference>
<reference evidence="5 6" key="1">
    <citation type="journal article" date="2019" name="Int. J. Syst. Evol. Microbiol.">
        <title>The Global Catalogue of Microorganisms (GCM) 10K type strain sequencing project: providing services to taxonomists for standard genome sequencing and annotation.</title>
        <authorList>
            <consortium name="The Broad Institute Genomics Platform"/>
            <consortium name="The Broad Institute Genome Sequencing Center for Infectious Disease"/>
            <person name="Wu L."/>
            <person name="Ma J."/>
        </authorList>
    </citation>
    <scope>NUCLEOTIDE SEQUENCE [LARGE SCALE GENOMIC DNA]</scope>
    <source>
        <strain evidence="5 6">JCM 11136</strain>
    </source>
</reference>
<evidence type="ECO:0000256" key="1">
    <source>
        <dbReference type="ARBA" id="ARBA00022729"/>
    </source>
</evidence>
<dbReference type="EMBL" id="BAAAHQ010000004">
    <property type="protein sequence ID" value="GAA0916419.1"/>
    <property type="molecule type" value="Genomic_DNA"/>
</dbReference>
<evidence type="ECO:0000256" key="3">
    <source>
        <dbReference type="SAM" id="Phobius"/>
    </source>
</evidence>
<evidence type="ECO:0000313" key="5">
    <source>
        <dbReference type="EMBL" id="GAA0916419.1"/>
    </source>
</evidence>
<dbReference type="Pfam" id="PF11611">
    <property type="entry name" value="DUF4352"/>
    <property type="match status" value="1"/>
</dbReference>
<keyword evidence="3" id="KW-1133">Transmembrane helix</keyword>
<dbReference type="InterPro" id="IPR029051">
    <property type="entry name" value="DUF4352"/>
</dbReference>
<gene>
    <name evidence="5" type="ORF">GCM10009560_11590</name>
</gene>
<evidence type="ECO:0000256" key="2">
    <source>
        <dbReference type="SAM" id="MobiDB-lite"/>
    </source>
</evidence>
<keyword evidence="3" id="KW-0472">Membrane</keyword>
<keyword evidence="3" id="KW-0812">Transmembrane</keyword>
<keyword evidence="1" id="KW-0732">Signal</keyword>
<proteinExistence type="predicted"/>